<proteinExistence type="predicted"/>
<dbReference type="EMBL" id="JACRYL010000022">
    <property type="protein sequence ID" value="MBC6112503.1"/>
    <property type="molecule type" value="Genomic_DNA"/>
</dbReference>
<comment type="caution">
    <text evidence="1">The sequence shown here is derived from an EMBL/GenBank/DDBJ whole genome shotgun (WGS) entry which is preliminary data.</text>
</comment>
<dbReference type="Proteomes" id="UP000652755">
    <property type="component" value="Unassembled WGS sequence"/>
</dbReference>
<accession>A0ABR7KWM2</accession>
<keyword evidence="2" id="KW-1185">Reference proteome</keyword>
<gene>
    <name evidence="1" type="ORF">H7U22_18935</name>
</gene>
<reference evidence="1 2" key="1">
    <citation type="submission" date="2020-08" db="EMBL/GenBank/DDBJ databases">
        <authorList>
            <person name="Sun Q."/>
            <person name="Inoue M."/>
        </authorList>
    </citation>
    <scope>NUCLEOTIDE SEQUENCE [LARGE SCALE GENOMIC DNA]</scope>
    <source>
        <strain evidence="1 2">CCM 8938</strain>
    </source>
</reference>
<evidence type="ECO:0000313" key="2">
    <source>
        <dbReference type="Proteomes" id="UP000652755"/>
    </source>
</evidence>
<organism evidence="1 2">
    <name type="scientific">Pedobacter fastidiosus</name>
    <dbReference type="NCBI Taxonomy" id="2765361"/>
    <lineage>
        <taxon>Bacteria</taxon>
        <taxon>Pseudomonadati</taxon>
        <taxon>Bacteroidota</taxon>
        <taxon>Sphingobacteriia</taxon>
        <taxon>Sphingobacteriales</taxon>
        <taxon>Sphingobacteriaceae</taxon>
        <taxon>Pedobacter</taxon>
    </lineage>
</organism>
<name>A0ABR7KWM2_9SPHI</name>
<protein>
    <submittedName>
        <fullName evidence="1">Uncharacterized protein</fullName>
    </submittedName>
</protein>
<sequence>MQNILNDGNIIYIRISDLPENESMVFKRWLYNEGQTQPLIDGELDGDCAYPWDYDLWKSNPNASHLR</sequence>
<evidence type="ECO:0000313" key="1">
    <source>
        <dbReference type="EMBL" id="MBC6112503.1"/>
    </source>
</evidence>